<dbReference type="PATRIC" id="fig|92706.3.peg.2880"/>
<dbReference type="EMBL" id="CP011309">
    <property type="protein sequence ID" value="AKF28506.1"/>
    <property type="molecule type" value="Genomic_DNA"/>
</dbReference>
<organism evidence="1 2">
    <name type="scientific">[Brevibacterium] flavum</name>
    <dbReference type="NCBI Taxonomy" id="92706"/>
    <lineage>
        <taxon>Bacteria</taxon>
        <taxon>Bacillati</taxon>
        <taxon>Actinomycetota</taxon>
        <taxon>Actinomycetes</taxon>
        <taxon>Mycobacteriales</taxon>
        <taxon>Corynebacteriaceae</taxon>
        <taxon>Corynebacterium</taxon>
    </lineage>
</organism>
<proteinExistence type="predicted"/>
<dbReference type="SUPFAM" id="SSF53474">
    <property type="entry name" value="alpha/beta-Hydrolases"/>
    <property type="match status" value="1"/>
</dbReference>
<sequence>MVESQHIIFIPESQQTPDEFTEVVNEIPAGIKPRIVPWSGSVSAGVQAVESILDREEIRRVILVGAGTGAGVALEIAKNQPRRVERLVLDSPLVTFDEKQLKGMSTALKMMPGFFFRKKNKKDLLQQVEEARTAVPMGFSEITMPTLIIRGSAAKAGIDSDLEKQIPSARATTIIGANWLTYTTHGRQTGAAIAEFLAQ</sequence>
<dbReference type="Proteomes" id="UP000034037">
    <property type="component" value="Chromosome"/>
</dbReference>
<dbReference type="HOGENOM" id="CLU_119425_0_0_11"/>
<evidence type="ECO:0000313" key="1">
    <source>
        <dbReference type="EMBL" id="AKF28506.1"/>
    </source>
</evidence>
<keyword evidence="1" id="KW-0378">Hydrolase</keyword>
<gene>
    <name evidence="1" type="ORF">YH66_13735</name>
</gene>
<protein>
    <submittedName>
        <fullName evidence="1">Alpha/beta hydrolase</fullName>
    </submittedName>
</protein>
<reference evidence="1 2" key="1">
    <citation type="submission" date="2015-04" db="EMBL/GenBank/DDBJ databases">
        <title>Complete Genome Sequence of Brevibacterium flavum ATCC 15168.</title>
        <authorList>
            <person name="Ahn J."/>
            <person name="Park G."/>
            <person name="Jeon W."/>
            <person name="Jang Y."/>
            <person name="Jang M."/>
            <person name="Lee H."/>
            <person name="Lee H."/>
        </authorList>
    </citation>
    <scope>NUCLEOTIDE SEQUENCE [LARGE SCALE GENOMIC DNA]</scope>
    <source>
        <strain evidence="1 2">ATCC 15168</strain>
    </source>
</reference>
<dbReference type="GeneID" id="1020680"/>
<accession>A0A0F6Z707</accession>
<dbReference type="Gene3D" id="3.40.50.1820">
    <property type="entry name" value="alpha/beta hydrolase"/>
    <property type="match status" value="1"/>
</dbReference>
<dbReference type="GO" id="GO:0016787">
    <property type="term" value="F:hydrolase activity"/>
    <property type="evidence" value="ECO:0007669"/>
    <property type="project" value="UniProtKB-KW"/>
</dbReference>
<dbReference type="InterPro" id="IPR029058">
    <property type="entry name" value="AB_hydrolase_fold"/>
</dbReference>
<keyword evidence="2" id="KW-1185">Reference proteome</keyword>
<name>A0A0F6Z707_9CORY</name>
<dbReference type="AlphaFoldDB" id="A0A0F6Z707"/>
<evidence type="ECO:0000313" key="2">
    <source>
        <dbReference type="Proteomes" id="UP000034037"/>
    </source>
</evidence>
<dbReference type="RefSeq" id="WP_003853708.1">
    <property type="nucleotide sequence ID" value="NZ_CP011309.1"/>
</dbReference>